<organism evidence="4 5">
    <name type="scientific">Ephemerocybe angulata</name>
    <dbReference type="NCBI Taxonomy" id="980116"/>
    <lineage>
        <taxon>Eukaryota</taxon>
        <taxon>Fungi</taxon>
        <taxon>Dikarya</taxon>
        <taxon>Basidiomycota</taxon>
        <taxon>Agaricomycotina</taxon>
        <taxon>Agaricomycetes</taxon>
        <taxon>Agaricomycetidae</taxon>
        <taxon>Agaricales</taxon>
        <taxon>Agaricineae</taxon>
        <taxon>Psathyrellaceae</taxon>
        <taxon>Ephemerocybe</taxon>
    </lineage>
</organism>
<evidence type="ECO:0000313" key="5">
    <source>
        <dbReference type="Proteomes" id="UP000541558"/>
    </source>
</evidence>
<feature type="region of interest" description="Disordered" evidence="2">
    <location>
        <begin position="333"/>
        <end position="405"/>
    </location>
</feature>
<dbReference type="EMBL" id="JAACJK010000219">
    <property type="protein sequence ID" value="KAF5316975.1"/>
    <property type="molecule type" value="Genomic_DNA"/>
</dbReference>
<comment type="caution">
    <text evidence="4">The sequence shown here is derived from an EMBL/GenBank/DDBJ whole genome shotgun (WGS) entry which is preliminary data.</text>
</comment>
<dbReference type="InterPro" id="IPR051477">
    <property type="entry name" value="Expansin_CellWall"/>
</dbReference>
<keyword evidence="5" id="KW-1185">Reference proteome</keyword>
<dbReference type="Proteomes" id="UP000541558">
    <property type="component" value="Unassembled WGS sequence"/>
</dbReference>
<dbReference type="OrthoDB" id="623670at2759"/>
<name>A0A8H5EY70_9AGAR</name>
<proteinExistence type="predicted"/>
<dbReference type="Gene3D" id="2.40.40.10">
    <property type="entry name" value="RlpA-like domain"/>
    <property type="match status" value="2"/>
</dbReference>
<dbReference type="CDD" id="cd22191">
    <property type="entry name" value="DPBB_RlpA_EXP_N-like"/>
    <property type="match status" value="2"/>
</dbReference>
<dbReference type="PANTHER" id="PTHR31836">
    <property type="match status" value="1"/>
</dbReference>
<protein>
    <recommendedName>
        <fullName evidence="6">RlpA-like protein double-psi beta-barrel domain-containing protein</fullName>
    </recommendedName>
</protein>
<gene>
    <name evidence="4" type="ORF">D9611_003467</name>
</gene>
<evidence type="ECO:0000313" key="4">
    <source>
        <dbReference type="EMBL" id="KAF5316975.1"/>
    </source>
</evidence>
<feature type="compositionally biased region" description="Low complexity" evidence="2">
    <location>
        <begin position="347"/>
        <end position="401"/>
    </location>
</feature>
<feature type="region of interest" description="Disordered" evidence="2">
    <location>
        <begin position="155"/>
        <end position="216"/>
    </location>
</feature>
<evidence type="ECO:0000256" key="2">
    <source>
        <dbReference type="SAM" id="MobiDB-lite"/>
    </source>
</evidence>
<sequence length="433" mass="46048">MFNPFFAILSILSIAELAFALNDHGVNHRGRHHHGISREIAPISATQNTTILPRGGGARWSWYDTEESGNAGACGDHMKNSEFVVARAQVDFKQSDCFQKITMEFEGRKVEAVIKDICPICPPNGLDLSKGLFKYIAPNGDGIVYGNWWFGGDAPKPPPTTTKEPPKTTTTKTTTTTSKTTSTTTTSTSTTTKTSSSTTTTSTTSSTTKRATHISRDSILRHKHASNNSALQVRGANSKWSWYDTETGNPGSCGEYIKNSDFVVARSASDFSNSDCFKTVTLSYKGRTAQAVIKDVCSGCPPNGLDLSKGLYRFIAPDADDILWDGDWWFGGEKPGPTSSKETQKQSGTSGSATSTTAKETGSTSTKSTTAKISSTATTTSVTATTTTRSTSTTESATTVSDIIPKPSSATDNLSVLFSVVVELGGLVNAVGA</sequence>
<accession>A0A8H5EY70</accession>
<evidence type="ECO:0000256" key="1">
    <source>
        <dbReference type="ARBA" id="ARBA00022729"/>
    </source>
</evidence>
<reference evidence="4 5" key="1">
    <citation type="journal article" date="2020" name="ISME J.">
        <title>Uncovering the hidden diversity of litter-decomposition mechanisms in mushroom-forming fungi.</title>
        <authorList>
            <person name="Floudas D."/>
            <person name="Bentzer J."/>
            <person name="Ahren D."/>
            <person name="Johansson T."/>
            <person name="Persson P."/>
            <person name="Tunlid A."/>
        </authorList>
    </citation>
    <scope>NUCLEOTIDE SEQUENCE [LARGE SCALE GENOMIC DNA]</scope>
    <source>
        <strain evidence="4 5">CBS 175.51</strain>
    </source>
</reference>
<keyword evidence="1 3" id="KW-0732">Signal</keyword>
<feature type="chain" id="PRO_5034937861" description="RlpA-like protein double-psi beta-barrel domain-containing protein" evidence="3">
    <location>
        <begin position="21"/>
        <end position="433"/>
    </location>
</feature>
<evidence type="ECO:0008006" key="6">
    <source>
        <dbReference type="Google" id="ProtNLM"/>
    </source>
</evidence>
<feature type="signal peptide" evidence="3">
    <location>
        <begin position="1"/>
        <end position="20"/>
    </location>
</feature>
<evidence type="ECO:0000256" key="3">
    <source>
        <dbReference type="SAM" id="SignalP"/>
    </source>
</evidence>
<dbReference type="SUPFAM" id="SSF50685">
    <property type="entry name" value="Barwin-like endoglucanases"/>
    <property type="match status" value="2"/>
</dbReference>
<dbReference type="PANTHER" id="PTHR31836:SF28">
    <property type="entry name" value="SRCR DOMAIN-CONTAINING PROTEIN-RELATED"/>
    <property type="match status" value="1"/>
</dbReference>
<dbReference type="InterPro" id="IPR036908">
    <property type="entry name" value="RlpA-like_sf"/>
</dbReference>
<dbReference type="AlphaFoldDB" id="A0A8H5EY70"/>
<feature type="compositionally biased region" description="Low complexity" evidence="2">
    <location>
        <begin position="161"/>
        <end position="209"/>
    </location>
</feature>